<evidence type="ECO:0000313" key="2">
    <source>
        <dbReference type="EMBL" id="KAF2455868.1"/>
    </source>
</evidence>
<evidence type="ECO:0000256" key="1">
    <source>
        <dbReference type="SAM" id="SignalP"/>
    </source>
</evidence>
<proteinExistence type="predicted"/>
<dbReference type="EMBL" id="MU001685">
    <property type="protein sequence ID" value="KAF2455868.1"/>
    <property type="molecule type" value="Genomic_DNA"/>
</dbReference>
<sequence>MCLLPVLLGILGAYYYCGEAACEMDVEKSLKGRGRRTSHARPYFVKGPACTLMRRTISEMGRRVSLYFSLLVKLWQPVRAGLFGARRRTSMWHVAGGRLLLWVRGFVDPAAWAKHFVLDIFVRLGTWVMGVSLGSCVV</sequence>
<feature type="signal peptide" evidence="1">
    <location>
        <begin position="1"/>
        <end position="20"/>
    </location>
</feature>
<reference evidence="2" key="1">
    <citation type="journal article" date="2020" name="Stud. Mycol.">
        <title>101 Dothideomycetes genomes: a test case for predicting lifestyles and emergence of pathogens.</title>
        <authorList>
            <person name="Haridas S."/>
            <person name="Albert R."/>
            <person name="Binder M."/>
            <person name="Bloem J."/>
            <person name="Labutti K."/>
            <person name="Salamov A."/>
            <person name="Andreopoulos B."/>
            <person name="Baker S."/>
            <person name="Barry K."/>
            <person name="Bills G."/>
            <person name="Bluhm B."/>
            <person name="Cannon C."/>
            <person name="Castanera R."/>
            <person name="Culley D."/>
            <person name="Daum C."/>
            <person name="Ezra D."/>
            <person name="Gonzalez J."/>
            <person name="Henrissat B."/>
            <person name="Kuo A."/>
            <person name="Liang C."/>
            <person name="Lipzen A."/>
            <person name="Lutzoni F."/>
            <person name="Magnuson J."/>
            <person name="Mondo S."/>
            <person name="Nolan M."/>
            <person name="Ohm R."/>
            <person name="Pangilinan J."/>
            <person name="Park H.-J."/>
            <person name="Ramirez L."/>
            <person name="Alfaro M."/>
            <person name="Sun H."/>
            <person name="Tritt A."/>
            <person name="Yoshinaga Y."/>
            <person name="Zwiers L.-H."/>
            <person name="Turgeon B."/>
            <person name="Goodwin S."/>
            <person name="Spatafora J."/>
            <person name="Crous P."/>
            <person name="Grigoriev I."/>
        </authorList>
    </citation>
    <scope>NUCLEOTIDE SEQUENCE</scope>
    <source>
        <strain evidence="2">ATCC 16933</strain>
    </source>
</reference>
<organism evidence="2 3">
    <name type="scientific">Lineolata rhizophorae</name>
    <dbReference type="NCBI Taxonomy" id="578093"/>
    <lineage>
        <taxon>Eukaryota</taxon>
        <taxon>Fungi</taxon>
        <taxon>Dikarya</taxon>
        <taxon>Ascomycota</taxon>
        <taxon>Pezizomycotina</taxon>
        <taxon>Dothideomycetes</taxon>
        <taxon>Dothideomycetes incertae sedis</taxon>
        <taxon>Lineolatales</taxon>
        <taxon>Lineolataceae</taxon>
        <taxon>Lineolata</taxon>
    </lineage>
</organism>
<gene>
    <name evidence="2" type="ORF">BDY21DRAFT_62688</name>
</gene>
<name>A0A6A6NWD0_9PEZI</name>
<protein>
    <recommendedName>
        <fullName evidence="4">Secreted protein</fullName>
    </recommendedName>
</protein>
<dbReference type="Proteomes" id="UP000799766">
    <property type="component" value="Unassembled WGS sequence"/>
</dbReference>
<keyword evidence="3" id="KW-1185">Reference proteome</keyword>
<feature type="chain" id="PRO_5025328216" description="Secreted protein" evidence="1">
    <location>
        <begin position="21"/>
        <end position="138"/>
    </location>
</feature>
<accession>A0A6A6NWD0</accession>
<keyword evidence="1" id="KW-0732">Signal</keyword>
<evidence type="ECO:0008006" key="4">
    <source>
        <dbReference type="Google" id="ProtNLM"/>
    </source>
</evidence>
<dbReference type="AlphaFoldDB" id="A0A6A6NWD0"/>
<evidence type="ECO:0000313" key="3">
    <source>
        <dbReference type="Proteomes" id="UP000799766"/>
    </source>
</evidence>